<evidence type="ECO:0000313" key="2">
    <source>
        <dbReference type="Proteomes" id="UP001281147"/>
    </source>
</evidence>
<sequence>MAHQSKGLYSLMFIRGLAKCDHPENGVDKFITRPDIVSPRWEIKYYDKDAITPGYWFLAPYEKVGEREPGGAWIGPAIYDGDGGLIWSGSYIWNNINIMDFQMQKVRGEDRLTLMFPVEGDGIILDNHYREVDRTPVGITGETLNMHEFHFVENGASLLLLKRNITKASKEMSEAVGYDGECQIMFVGIEEIDTANWETKFTWASQDWITLDESTLDTAPVEKRCKNSWDYLHANALDKFTDGHYLLSARHADTIYKVDKDDGHIHWRLGGRNSDFEMGNLNFSRQHHARFRHQNETHTVISLLDNSKGQDPQPPSSDWSRALLITLRTDTDPMTAEVTQAFDHPRREYAWRRGNYQMLENGNAFICWSEQSLQSEHAPDGKLLFEAQMLPHWIGTYRAFKHQFVGLPLDPPDVYAQAFNHEEPASSTTTLVHVSWNGATEVATWNLYKSAEDGETMLLIASKPRSGFETALEYDGFASYVVVEGVNKDGIPLGQSKIFKTIHPENMSTPAVAAEIQWLEEVGGSLPEESWTSHAKNVAANPIATFFAGVIASAVVVFVVWRFRQKRGSSSWRLNRKGGTYSPIGEGDATDYDETKLDDMNNSNGHNTKNRDSGERFSPDDDEEADGEPAPRDTGRLNGRIPYVRQISSTV</sequence>
<evidence type="ECO:0000313" key="1">
    <source>
        <dbReference type="EMBL" id="KAK3715274.1"/>
    </source>
</evidence>
<gene>
    <name evidence="1" type="ORF">LTR37_007241</name>
</gene>
<keyword evidence="2" id="KW-1185">Reference proteome</keyword>
<name>A0ACC3NGY3_9PEZI</name>
<organism evidence="1 2">
    <name type="scientific">Vermiconidia calcicola</name>
    <dbReference type="NCBI Taxonomy" id="1690605"/>
    <lineage>
        <taxon>Eukaryota</taxon>
        <taxon>Fungi</taxon>
        <taxon>Dikarya</taxon>
        <taxon>Ascomycota</taxon>
        <taxon>Pezizomycotina</taxon>
        <taxon>Dothideomycetes</taxon>
        <taxon>Dothideomycetidae</taxon>
        <taxon>Mycosphaerellales</taxon>
        <taxon>Extremaceae</taxon>
        <taxon>Vermiconidia</taxon>
    </lineage>
</organism>
<accession>A0ACC3NGY3</accession>
<reference evidence="1" key="1">
    <citation type="submission" date="2023-07" db="EMBL/GenBank/DDBJ databases">
        <title>Black Yeasts Isolated from many extreme environments.</title>
        <authorList>
            <person name="Coleine C."/>
            <person name="Stajich J.E."/>
            <person name="Selbmann L."/>
        </authorList>
    </citation>
    <scope>NUCLEOTIDE SEQUENCE</scope>
    <source>
        <strain evidence="1">CCFEE 5714</strain>
    </source>
</reference>
<dbReference type="Proteomes" id="UP001281147">
    <property type="component" value="Unassembled WGS sequence"/>
</dbReference>
<comment type="caution">
    <text evidence="1">The sequence shown here is derived from an EMBL/GenBank/DDBJ whole genome shotgun (WGS) entry which is preliminary data.</text>
</comment>
<proteinExistence type="predicted"/>
<dbReference type="EMBL" id="JAUTXU010000050">
    <property type="protein sequence ID" value="KAK3715274.1"/>
    <property type="molecule type" value="Genomic_DNA"/>
</dbReference>
<protein>
    <submittedName>
        <fullName evidence="1">Uncharacterized protein</fullName>
    </submittedName>
</protein>